<evidence type="ECO:0000313" key="3">
    <source>
        <dbReference type="EMBL" id="GLR92070.1"/>
    </source>
</evidence>
<protein>
    <submittedName>
        <fullName evidence="3">Cell envelope biogenesis protein AsmA</fullName>
    </submittedName>
</protein>
<dbReference type="PANTHER" id="PTHR30441">
    <property type="entry name" value="DUF748 DOMAIN-CONTAINING PROTEIN"/>
    <property type="match status" value="1"/>
</dbReference>
<dbReference type="Proteomes" id="UP001156905">
    <property type="component" value="Unassembled WGS sequence"/>
</dbReference>
<feature type="domain" description="AsmA" evidence="2">
    <location>
        <begin position="2"/>
        <end position="113"/>
    </location>
</feature>
<keyword evidence="4" id="KW-1185">Reference proteome</keyword>
<comment type="caution">
    <text evidence="3">The sequence shown here is derived from an EMBL/GenBank/DDBJ whole genome shotgun (WGS) entry which is preliminary data.</text>
</comment>
<dbReference type="RefSeq" id="WP_284275973.1">
    <property type="nucleotide sequence ID" value="NZ_BSOW01000064.1"/>
</dbReference>
<dbReference type="EMBL" id="BSOW01000064">
    <property type="protein sequence ID" value="GLR92070.1"/>
    <property type="molecule type" value="Genomic_DNA"/>
</dbReference>
<accession>A0ABQ6BED3</accession>
<dbReference type="InterPro" id="IPR052894">
    <property type="entry name" value="AsmA-related"/>
</dbReference>
<evidence type="ECO:0000259" key="2">
    <source>
        <dbReference type="Pfam" id="PF05170"/>
    </source>
</evidence>
<reference evidence="4" key="1">
    <citation type="journal article" date="2019" name="Int. J. Syst. Evol. Microbiol.">
        <title>The Global Catalogue of Microorganisms (GCM) 10K type strain sequencing project: providing services to taxonomists for standard genome sequencing and annotation.</title>
        <authorList>
            <consortium name="The Broad Institute Genomics Platform"/>
            <consortium name="The Broad Institute Genome Sequencing Center for Infectious Disease"/>
            <person name="Wu L."/>
            <person name="Ma J."/>
        </authorList>
    </citation>
    <scope>NUCLEOTIDE SEQUENCE [LARGE SCALE GENOMIC DNA]</scope>
    <source>
        <strain evidence="4">NBRC 102520</strain>
    </source>
</reference>
<dbReference type="PANTHER" id="PTHR30441:SF4">
    <property type="entry name" value="PROTEIN ASMA"/>
    <property type="match status" value="1"/>
</dbReference>
<organism evidence="3 4">
    <name type="scientific">Bradyrhizobium iriomotense</name>
    <dbReference type="NCBI Taxonomy" id="441950"/>
    <lineage>
        <taxon>Bacteria</taxon>
        <taxon>Pseudomonadati</taxon>
        <taxon>Pseudomonadota</taxon>
        <taxon>Alphaproteobacteria</taxon>
        <taxon>Hyphomicrobiales</taxon>
        <taxon>Nitrobacteraceae</taxon>
        <taxon>Bradyrhizobium</taxon>
    </lineage>
</organism>
<name>A0ABQ6BED3_9BRAD</name>
<evidence type="ECO:0000313" key="4">
    <source>
        <dbReference type="Proteomes" id="UP001156905"/>
    </source>
</evidence>
<sequence>MKAVKFAGAAVTAVIIVIALLLVIGIPSGFLTSAITSKVESATGYRLTIAGTTKISLWPTLNVTLNDVTLQDPKDRTGLSRLTVDSVQADMSLSSVWSGHPKISEILVTHPVLYQPLLRERMPTVAPKPAVPLDAGGASIEHITVTNGEVAFSVARDRVESRISAINADAIMNADRKVNFKGTARAGDHGIKFDIKALAPAAPVERQTIPLDFAIDAPSLLQSQLSGHAEARLNGSLVMINSINGTLGDGAFNGWASVDIASKPLVKLDLDIQRLDIPLSKSADGAAGQPWSDAPISVSGLNYVDAQMRVSATEANIGEARFAPFALDAKLAGGVLKAGTANLGAYGGQISGEVILDATSGAPSFAMHSDLVGVRALPLLKGLADFDRLDGKLQAKIAVRSAGSSQRALMANMQGTVFATFQDGAIRGINVAQMIRSLTTSTLSGWQDSQEQSTDLTQLSASFRVDKGQAVTTDLNLVGPLVRVTGAGTIALDTKMMGFRVEPKLVMTTEGQGRTSDPVGFGIPVMIEGSWSQPKIYPDMAGVLDNPEAAYAKLREMGKGLFGPDGAGLGNILGSLGLGGPAPGGGNAAGNANPQGQPSQNNPLGGALGEAIGNLIQQGLSGGAPGTSTGRSRSLPASPPPPSPQASPAPPAQDNPQDTPPAEPQDSQPMNDVLRQLFNR</sequence>
<feature type="region of interest" description="Disordered" evidence="1">
    <location>
        <begin position="584"/>
        <end position="680"/>
    </location>
</feature>
<feature type="compositionally biased region" description="Pro residues" evidence="1">
    <location>
        <begin position="637"/>
        <end position="663"/>
    </location>
</feature>
<proteinExistence type="predicted"/>
<dbReference type="InterPro" id="IPR007844">
    <property type="entry name" value="AsmA"/>
</dbReference>
<feature type="compositionally biased region" description="Low complexity" evidence="1">
    <location>
        <begin position="589"/>
        <end position="598"/>
    </location>
</feature>
<gene>
    <name evidence="3" type="ORF">GCM10007857_87890</name>
</gene>
<evidence type="ECO:0000256" key="1">
    <source>
        <dbReference type="SAM" id="MobiDB-lite"/>
    </source>
</evidence>
<dbReference type="Pfam" id="PF05170">
    <property type="entry name" value="AsmA"/>
    <property type="match status" value="2"/>
</dbReference>
<feature type="domain" description="AsmA" evidence="2">
    <location>
        <begin position="286"/>
        <end position="474"/>
    </location>
</feature>